<keyword evidence="4" id="KW-0862">Zinc</keyword>
<dbReference type="Pfam" id="PF14464">
    <property type="entry name" value="Prok-JAB"/>
    <property type="match status" value="1"/>
</dbReference>
<dbReference type="CDD" id="cd08070">
    <property type="entry name" value="MPN_like"/>
    <property type="match status" value="1"/>
</dbReference>
<organism evidence="7 8">
    <name type="scientific">Nocardioides albus</name>
    <dbReference type="NCBI Taxonomy" id="1841"/>
    <lineage>
        <taxon>Bacteria</taxon>
        <taxon>Bacillati</taxon>
        <taxon>Actinomycetota</taxon>
        <taxon>Actinomycetes</taxon>
        <taxon>Propionibacteriales</taxon>
        <taxon>Nocardioidaceae</taxon>
        <taxon>Nocardioides</taxon>
    </lineage>
</organism>
<sequence length="142" mass="15746">MLTIDQATYDAIVAHAKRDHPDEACGIVAGPEGSDRPERFIEMINAAGSPTFYEFDSTDLLQLYKEMDANDEEPVIVYHSHTATEAYPSRTDIGLAMEPNAHYVLVSTREHGSAQGPVEFRSYRIVDGNVTEEEINIVTTLS</sequence>
<dbReference type="SUPFAM" id="SSF102712">
    <property type="entry name" value="JAB1/MPN domain"/>
    <property type="match status" value="1"/>
</dbReference>
<dbReference type="RefSeq" id="WP_183546896.1">
    <property type="nucleotide sequence ID" value="NZ_BMQT01000006.1"/>
</dbReference>
<evidence type="ECO:0000256" key="1">
    <source>
        <dbReference type="ARBA" id="ARBA00022670"/>
    </source>
</evidence>
<reference evidence="7 8" key="1">
    <citation type="submission" date="2020-08" db="EMBL/GenBank/DDBJ databases">
        <title>Genomic Encyclopedia of Type Strains, Phase III (KMG-III): the genomes of soil and plant-associated and newly described type strains.</title>
        <authorList>
            <person name="Whitman W."/>
        </authorList>
    </citation>
    <scope>NUCLEOTIDE SEQUENCE [LARGE SCALE GENOMIC DNA]</scope>
    <source>
        <strain evidence="7 8">CECT 3302</strain>
    </source>
</reference>
<keyword evidence="5" id="KW-0482">Metalloprotease</keyword>
<evidence type="ECO:0000256" key="5">
    <source>
        <dbReference type="ARBA" id="ARBA00023049"/>
    </source>
</evidence>
<dbReference type="PANTHER" id="PTHR34858">
    <property type="entry name" value="CYSO-CYSTEINE PEPTIDASE"/>
    <property type="match status" value="1"/>
</dbReference>
<evidence type="ECO:0000259" key="6">
    <source>
        <dbReference type="PROSITE" id="PS50249"/>
    </source>
</evidence>
<dbReference type="EMBL" id="JACHXG010000006">
    <property type="protein sequence ID" value="MBB3090302.1"/>
    <property type="molecule type" value="Genomic_DNA"/>
</dbReference>
<dbReference type="PANTHER" id="PTHR34858:SF1">
    <property type="entry name" value="CYSO-CYSTEINE PEPTIDASE"/>
    <property type="match status" value="1"/>
</dbReference>
<dbReference type="InterPro" id="IPR037518">
    <property type="entry name" value="MPN"/>
</dbReference>
<keyword evidence="3" id="KW-0378">Hydrolase</keyword>
<dbReference type="Gene3D" id="3.40.140.10">
    <property type="entry name" value="Cytidine Deaminase, domain 2"/>
    <property type="match status" value="1"/>
</dbReference>
<dbReference type="PROSITE" id="PS50249">
    <property type="entry name" value="MPN"/>
    <property type="match status" value="1"/>
</dbReference>
<evidence type="ECO:0000256" key="3">
    <source>
        <dbReference type="ARBA" id="ARBA00022801"/>
    </source>
</evidence>
<evidence type="ECO:0000256" key="2">
    <source>
        <dbReference type="ARBA" id="ARBA00022723"/>
    </source>
</evidence>
<dbReference type="SMART" id="SM00232">
    <property type="entry name" value="JAB_MPN"/>
    <property type="match status" value="1"/>
</dbReference>
<dbReference type="GO" id="GO:0008235">
    <property type="term" value="F:metalloexopeptidase activity"/>
    <property type="evidence" value="ECO:0007669"/>
    <property type="project" value="TreeGrafter"/>
</dbReference>
<name>A0A7W5A5X9_9ACTN</name>
<evidence type="ECO:0000313" key="7">
    <source>
        <dbReference type="EMBL" id="MBB3090302.1"/>
    </source>
</evidence>
<accession>A0A7W5A5X9</accession>
<dbReference type="InterPro" id="IPR028090">
    <property type="entry name" value="JAB_dom_prok"/>
</dbReference>
<dbReference type="InterPro" id="IPR000555">
    <property type="entry name" value="JAMM/MPN+_dom"/>
</dbReference>
<comment type="caution">
    <text evidence="7">The sequence shown here is derived from an EMBL/GenBank/DDBJ whole genome shotgun (WGS) entry which is preliminary data.</text>
</comment>
<evidence type="ECO:0000313" key="8">
    <source>
        <dbReference type="Proteomes" id="UP000577707"/>
    </source>
</evidence>
<evidence type="ECO:0000256" key="4">
    <source>
        <dbReference type="ARBA" id="ARBA00022833"/>
    </source>
</evidence>
<proteinExistence type="predicted"/>
<dbReference type="AlphaFoldDB" id="A0A7W5A5X9"/>
<dbReference type="GO" id="GO:0000502">
    <property type="term" value="C:proteasome complex"/>
    <property type="evidence" value="ECO:0007669"/>
    <property type="project" value="UniProtKB-KW"/>
</dbReference>
<keyword evidence="2" id="KW-0479">Metal-binding</keyword>
<dbReference type="GO" id="GO:0008270">
    <property type="term" value="F:zinc ion binding"/>
    <property type="evidence" value="ECO:0007669"/>
    <property type="project" value="TreeGrafter"/>
</dbReference>
<dbReference type="GO" id="GO:0006508">
    <property type="term" value="P:proteolysis"/>
    <property type="evidence" value="ECO:0007669"/>
    <property type="project" value="UniProtKB-KW"/>
</dbReference>
<dbReference type="Proteomes" id="UP000577707">
    <property type="component" value="Unassembled WGS sequence"/>
</dbReference>
<protein>
    <submittedName>
        <fullName evidence="7">Proteasome lid subunit RPN8/RPN11</fullName>
    </submittedName>
</protein>
<keyword evidence="8" id="KW-1185">Reference proteome</keyword>
<dbReference type="InterPro" id="IPR051929">
    <property type="entry name" value="VirAsm_ModProt"/>
</dbReference>
<gene>
    <name evidence="7" type="ORF">FHS12_003254</name>
</gene>
<keyword evidence="1" id="KW-0645">Protease</keyword>
<feature type="domain" description="MPN" evidence="6">
    <location>
        <begin position="2"/>
        <end position="129"/>
    </location>
</feature>
<keyword evidence="7" id="KW-0647">Proteasome</keyword>